<accession>M1VI71</accession>
<dbReference type="OrthoDB" id="10626006at2759"/>
<reference evidence="2 3" key="2">
    <citation type="journal article" date="2007" name="BMC Biol.">
        <title>A 100%-complete sequence reveals unusually simple genomic features in the hot-spring red alga Cyanidioschyzon merolae.</title>
        <authorList>
            <person name="Nozaki H."/>
            <person name="Takano H."/>
            <person name="Misumi O."/>
            <person name="Terasawa K."/>
            <person name="Matsuzaki M."/>
            <person name="Maruyama S."/>
            <person name="Nishida K."/>
            <person name="Yagisawa F."/>
            <person name="Yoshida Y."/>
            <person name="Fujiwara T."/>
            <person name="Takio S."/>
            <person name="Tamura K."/>
            <person name="Chung S.J."/>
            <person name="Nakamura S."/>
            <person name="Kuroiwa H."/>
            <person name="Tanaka K."/>
            <person name="Sato N."/>
            <person name="Kuroiwa T."/>
        </authorList>
    </citation>
    <scope>NUCLEOTIDE SEQUENCE [LARGE SCALE GENOMIC DNA]</scope>
    <source>
        <strain evidence="2 3">10D</strain>
    </source>
</reference>
<evidence type="ECO:0000313" key="2">
    <source>
        <dbReference type="EMBL" id="BAM80723.1"/>
    </source>
</evidence>
<gene>
    <name evidence="2" type="ORF">CYME_CML112C</name>
</gene>
<keyword evidence="3" id="KW-1185">Reference proteome</keyword>
<proteinExistence type="predicted"/>
<dbReference type="AlphaFoldDB" id="M1VI71"/>
<feature type="compositionally biased region" description="Polar residues" evidence="1">
    <location>
        <begin position="207"/>
        <end position="225"/>
    </location>
</feature>
<dbReference type="Proteomes" id="UP000007014">
    <property type="component" value="Chromosome 12"/>
</dbReference>
<feature type="region of interest" description="Disordered" evidence="1">
    <location>
        <begin position="105"/>
        <end position="140"/>
    </location>
</feature>
<protein>
    <submittedName>
        <fullName evidence="2">Uncharacterized protein</fullName>
    </submittedName>
</protein>
<evidence type="ECO:0000313" key="3">
    <source>
        <dbReference type="Proteomes" id="UP000007014"/>
    </source>
</evidence>
<feature type="region of interest" description="Disordered" evidence="1">
    <location>
        <begin position="201"/>
        <end position="261"/>
    </location>
</feature>
<dbReference type="KEGG" id="cme:CYME_CML112C"/>
<organism evidence="2 3">
    <name type="scientific">Cyanidioschyzon merolae (strain NIES-3377 / 10D)</name>
    <name type="common">Unicellular red alga</name>
    <dbReference type="NCBI Taxonomy" id="280699"/>
    <lineage>
        <taxon>Eukaryota</taxon>
        <taxon>Rhodophyta</taxon>
        <taxon>Bangiophyceae</taxon>
        <taxon>Cyanidiales</taxon>
        <taxon>Cyanidiaceae</taxon>
        <taxon>Cyanidioschyzon</taxon>
    </lineage>
</organism>
<name>M1VI71_CYAM1</name>
<sequence>MSSTVVRPQASLGTRGETRRLMREVERAARYGELRRWRKEWVTIGNVRCYAWVHITEEETTKPEENGSERETADEQASSEATPMDDNPQARAAESVMTANVAYTSQKRHRDMLEQSSGVGGPARREQSLSSSVSSTVGGDVDIAETGETSAQLSERTTTGNARIAAGVEELNIASAPDALGFGLRSETAVSGFDDAHRQLPEHVAASVSSSGRCPRVSSQSEVPSPNSPEMHPIAEIKFGGSSESGAKDTANDEPMLLDGE</sequence>
<feature type="compositionally biased region" description="Basic and acidic residues" evidence="1">
    <location>
        <begin position="60"/>
        <end position="73"/>
    </location>
</feature>
<dbReference type="HOGENOM" id="CLU_1066921_0_0_1"/>
<dbReference type="RefSeq" id="XP_005536759.1">
    <property type="nucleotide sequence ID" value="XM_005536702.1"/>
</dbReference>
<evidence type="ECO:0000256" key="1">
    <source>
        <dbReference type="SAM" id="MobiDB-lite"/>
    </source>
</evidence>
<feature type="region of interest" description="Disordered" evidence="1">
    <location>
        <begin position="60"/>
        <end position="89"/>
    </location>
</feature>
<dbReference type="EMBL" id="AP006494">
    <property type="protein sequence ID" value="BAM80723.1"/>
    <property type="molecule type" value="Genomic_DNA"/>
</dbReference>
<dbReference type="GeneID" id="16994536"/>
<reference evidence="2 3" key="1">
    <citation type="journal article" date="2004" name="Nature">
        <title>Genome sequence of the ultrasmall unicellular red alga Cyanidioschyzon merolae 10D.</title>
        <authorList>
            <person name="Matsuzaki M."/>
            <person name="Misumi O."/>
            <person name="Shin-i T."/>
            <person name="Maruyama S."/>
            <person name="Takahara M."/>
            <person name="Miyagishima S."/>
            <person name="Mori T."/>
            <person name="Nishida K."/>
            <person name="Yagisawa F."/>
            <person name="Nishida K."/>
            <person name="Yoshida Y."/>
            <person name="Nishimura Y."/>
            <person name="Nakao S."/>
            <person name="Kobayashi T."/>
            <person name="Momoyama Y."/>
            <person name="Higashiyama T."/>
            <person name="Minoda A."/>
            <person name="Sano M."/>
            <person name="Nomoto H."/>
            <person name="Oishi K."/>
            <person name="Hayashi H."/>
            <person name="Ohta F."/>
            <person name="Nishizaka S."/>
            <person name="Haga S."/>
            <person name="Miura S."/>
            <person name="Morishita T."/>
            <person name="Kabeya Y."/>
            <person name="Terasawa K."/>
            <person name="Suzuki Y."/>
            <person name="Ishii Y."/>
            <person name="Asakawa S."/>
            <person name="Takano H."/>
            <person name="Ohta N."/>
            <person name="Kuroiwa H."/>
            <person name="Tanaka K."/>
            <person name="Shimizu N."/>
            <person name="Sugano S."/>
            <person name="Sato N."/>
            <person name="Nozaki H."/>
            <person name="Ogasawara N."/>
            <person name="Kohara Y."/>
            <person name="Kuroiwa T."/>
        </authorList>
    </citation>
    <scope>NUCLEOTIDE SEQUENCE [LARGE SCALE GENOMIC DNA]</scope>
    <source>
        <strain evidence="2 3">10D</strain>
    </source>
</reference>
<dbReference type="Gramene" id="CML112CT">
    <property type="protein sequence ID" value="CML112CT"/>
    <property type="gene ID" value="CML112C"/>
</dbReference>